<dbReference type="GO" id="GO:0000981">
    <property type="term" value="F:DNA-binding transcription factor activity, RNA polymerase II-specific"/>
    <property type="evidence" value="ECO:0007669"/>
    <property type="project" value="TreeGrafter"/>
</dbReference>
<dbReference type="Proteomes" id="UP000288216">
    <property type="component" value="Unassembled WGS sequence"/>
</dbReference>
<feature type="region of interest" description="Disordered" evidence="6">
    <location>
        <begin position="120"/>
        <end position="170"/>
    </location>
</feature>
<keyword evidence="3" id="KW-0677">Repeat</keyword>
<dbReference type="GO" id="GO:0008270">
    <property type="term" value="F:zinc ion binding"/>
    <property type="evidence" value="ECO:0007669"/>
    <property type="project" value="UniProtKB-KW"/>
</dbReference>
<dbReference type="STRING" id="75743.A0A401QJ64"/>
<sequence>MGLLPNLILQQGLQEALQRQLKTTLPQGRAEGGQQDGTPPPPPPPAPSPPIVTVDVRHELACARCQRPFEQEDALAAHQASEECRAGAKPGEPGLRVPVCTYHCLACDVLLTGEGALSGHLRSPPHLRQAQPATGPAKERDSLPQPSPASPTTSTSRGLAPERNPAYYTA</sequence>
<feature type="domain" description="C2H2-type" evidence="7">
    <location>
        <begin position="60"/>
        <end position="90"/>
    </location>
</feature>
<comment type="caution">
    <text evidence="8">The sequence shown here is derived from an EMBL/GenBank/DDBJ whole genome shotgun (WGS) entry which is preliminary data.</text>
</comment>
<protein>
    <recommendedName>
        <fullName evidence="7">C2H2-type domain-containing protein</fullName>
    </recommendedName>
</protein>
<dbReference type="PROSITE" id="PS00028">
    <property type="entry name" value="ZINC_FINGER_C2H2_1"/>
    <property type="match status" value="1"/>
</dbReference>
<dbReference type="SUPFAM" id="SSF57667">
    <property type="entry name" value="beta-beta-alpha zinc fingers"/>
    <property type="match status" value="1"/>
</dbReference>
<organism evidence="8 9">
    <name type="scientific">Scyliorhinus torazame</name>
    <name type="common">Cloudy catshark</name>
    <name type="synonym">Catulus torazame</name>
    <dbReference type="NCBI Taxonomy" id="75743"/>
    <lineage>
        <taxon>Eukaryota</taxon>
        <taxon>Metazoa</taxon>
        <taxon>Chordata</taxon>
        <taxon>Craniata</taxon>
        <taxon>Vertebrata</taxon>
        <taxon>Chondrichthyes</taxon>
        <taxon>Elasmobranchii</taxon>
        <taxon>Galeomorphii</taxon>
        <taxon>Galeoidea</taxon>
        <taxon>Carcharhiniformes</taxon>
        <taxon>Scyliorhinidae</taxon>
        <taxon>Scyliorhinus</taxon>
    </lineage>
</organism>
<dbReference type="EMBL" id="BFAA01151927">
    <property type="protein sequence ID" value="GCB85407.1"/>
    <property type="molecule type" value="Genomic_DNA"/>
</dbReference>
<evidence type="ECO:0000256" key="5">
    <source>
        <dbReference type="PROSITE-ProRule" id="PRU00042"/>
    </source>
</evidence>
<dbReference type="AlphaFoldDB" id="A0A401QJ64"/>
<dbReference type="Pfam" id="PF12874">
    <property type="entry name" value="zf-met"/>
    <property type="match status" value="1"/>
</dbReference>
<dbReference type="InterPro" id="IPR051968">
    <property type="entry name" value="ZnFinger_Homeobox_TR"/>
</dbReference>
<evidence type="ECO:0000313" key="9">
    <source>
        <dbReference type="Proteomes" id="UP000288216"/>
    </source>
</evidence>
<evidence type="ECO:0000313" key="8">
    <source>
        <dbReference type="EMBL" id="GCB85407.1"/>
    </source>
</evidence>
<keyword evidence="4" id="KW-0862">Zinc</keyword>
<dbReference type="GO" id="GO:0000978">
    <property type="term" value="F:RNA polymerase II cis-regulatory region sequence-specific DNA binding"/>
    <property type="evidence" value="ECO:0007669"/>
    <property type="project" value="TreeGrafter"/>
</dbReference>
<dbReference type="InterPro" id="IPR013087">
    <property type="entry name" value="Znf_C2H2_type"/>
</dbReference>
<keyword evidence="9" id="KW-1185">Reference proteome</keyword>
<name>A0A401QJ64_SCYTO</name>
<dbReference type="PROSITE" id="PS50157">
    <property type="entry name" value="ZINC_FINGER_C2H2_2"/>
    <property type="match status" value="1"/>
</dbReference>
<feature type="region of interest" description="Disordered" evidence="6">
    <location>
        <begin position="20"/>
        <end position="51"/>
    </location>
</feature>
<gene>
    <name evidence="8" type="ORF">scyTo_0026043</name>
</gene>
<evidence type="ECO:0000256" key="4">
    <source>
        <dbReference type="ARBA" id="ARBA00022833"/>
    </source>
</evidence>
<dbReference type="GO" id="GO:0005634">
    <property type="term" value="C:nucleus"/>
    <property type="evidence" value="ECO:0007669"/>
    <property type="project" value="UniProtKB-SubCell"/>
</dbReference>
<reference evidence="8 9" key="1">
    <citation type="journal article" date="2018" name="Nat. Ecol. Evol.">
        <title>Shark genomes provide insights into elasmobranch evolution and the origin of vertebrates.</title>
        <authorList>
            <person name="Hara Y"/>
            <person name="Yamaguchi K"/>
            <person name="Onimaru K"/>
            <person name="Kadota M"/>
            <person name="Koyanagi M"/>
            <person name="Keeley SD"/>
            <person name="Tatsumi K"/>
            <person name="Tanaka K"/>
            <person name="Motone F"/>
            <person name="Kageyama Y"/>
            <person name="Nozu R"/>
            <person name="Adachi N"/>
            <person name="Nishimura O"/>
            <person name="Nakagawa R"/>
            <person name="Tanegashima C"/>
            <person name="Kiyatake I"/>
            <person name="Matsumoto R"/>
            <person name="Murakumo K"/>
            <person name="Nishida K"/>
            <person name="Terakita A"/>
            <person name="Kuratani S"/>
            <person name="Sato K"/>
            <person name="Hyodo S Kuraku.S."/>
        </authorList>
    </citation>
    <scope>NUCLEOTIDE SEQUENCE [LARGE SCALE GENOMIC DNA]</scope>
</reference>
<evidence type="ECO:0000256" key="1">
    <source>
        <dbReference type="ARBA" id="ARBA00004123"/>
    </source>
</evidence>
<evidence type="ECO:0000256" key="3">
    <source>
        <dbReference type="ARBA" id="ARBA00022737"/>
    </source>
</evidence>
<accession>A0A401QJ64</accession>
<dbReference type="PANTHER" id="PTHR45891:SF1">
    <property type="entry name" value="ZINC FINGER HOMEOBOX PROTEIN 2"/>
    <property type="match status" value="1"/>
</dbReference>
<proteinExistence type="predicted"/>
<dbReference type="InterPro" id="IPR036236">
    <property type="entry name" value="Znf_C2H2_sf"/>
</dbReference>
<dbReference type="GO" id="GO:0045664">
    <property type="term" value="P:regulation of neuron differentiation"/>
    <property type="evidence" value="ECO:0007669"/>
    <property type="project" value="TreeGrafter"/>
</dbReference>
<evidence type="ECO:0000256" key="6">
    <source>
        <dbReference type="SAM" id="MobiDB-lite"/>
    </source>
</evidence>
<dbReference type="PANTHER" id="PTHR45891">
    <property type="entry name" value="ZINC FINGER HOMEOBOX PROTEIN"/>
    <property type="match status" value="1"/>
</dbReference>
<dbReference type="OrthoDB" id="9389220at2759"/>
<comment type="subcellular location">
    <subcellularLocation>
        <location evidence="1">Nucleus</location>
    </subcellularLocation>
</comment>
<feature type="compositionally biased region" description="Pro residues" evidence="6">
    <location>
        <begin position="38"/>
        <end position="50"/>
    </location>
</feature>
<keyword evidence="5" id="KW-0863">Zinc-finger</keyword>
<keyword evidence="2" id="KW-0479">Metal-binding</keyword>
<evidence type="ECO:0000259" key="7">
    <source>
        <dbReference type="PROSITE" id="PS50157"/>
    </source>
</evidence>
<evidence type="ECO:0000256" key="2">
    <source>
        <dbReference type="ARBA" id="ARBA00022723"/>
    </source>
</evidence>